<dbReference type="EMBL" id="DAKRPA010000165">
    <property type="protein sequence ID" value="DAZ96522.1"/>
    <property type="molecule type" value="Genomic_DNA"/>
</dbReference>
<keyword evidence="3" id="KW-1185">Reference proteome</keyword>
<name>A0AAV2YTH0_9STRA</name>
<feature type="compositionally biased region" description="Basic and acidic residues" evidence="1">
    <location>
        <begin position="48"/>
        <end position="60"/>
    </location>
</feature>
<reference evidence="2" key="1">
    <citation type="submission" date="2022-11" db="EMBL/GenBank/DDBJ databases">
        <authorList>
            <person name="Morgan W.R."/>
            <person name="Tartar A."/>
        </authorList>
    </citation>
    <scope>NUCLEOTIDE SEQUENCE</scope>
    <source>
        <strain evidence="2">ARSEF 373</strain>
    </source>
</reference>
<feature type="region of interest" description="Disordered" evidence="1">
    <location>
        <begin position="41"/>
        <end position="91"/>
    </location>
</feature>
<evidence type="ECO:0000256" key="1">
    <source>
        <dbReference type="SAM" id="MobiDB-lite"/>
    </source>
</evidence>
<evidence type="ECO:0000313" key="3">
    <source>
        <dbReference type="Proteomes" id="UP001146120"/>
    </source>
</evidence>
<reference evidence="2" key="2">
    <citation type="journal article" date="2023" name="Microbiol Resour">
        <title>Decontamination and Annotation of the Draft Genome Sequence of the Oomycete Lagenidium giganteum ARSEF 373.</title>
        <authorList>
            <person name="Morgan W.R."/>
            <person name="Tartar A."/>
        </authorList>
    </citation>
    <scope>NUCLEOTIDE SEQUENCE</scope>
    <source>
        <strain evidence="2">ARSEF 373</strain>
    </source>
</reference>
<sequence>MMLGRALVRARAVSSTPARALLPCCSTSGVRSFASEQGIRRPKRIKVRQSEARRSVEPKQRAAPVENNALTQAPPQEQLPSPYVYQPGQEPQSFGGRMAEMFTWGAGMSIAFGLVGAILRMEEVSGCSLRSDACSWQLVDMLWLT</sequence>
<proteinExistence type="predicted"/>
<evidence type="ECO:0000313" key="2">
    <source>
        <dbReference type="EMBL" id="DAZ96522.1"/>
    </source>
</evidence>
<dbReference type="AlphaFoldDB" id="A0AAV2YTH0"/>
<protein>
    <submittedName>
        <fullName evidence="2">Uncharacterized protein</fullName>
    </submittedName>
</protein>
<organism evidence="2 3">
    <name type="scientific">Lagenidium giganteum</name>
    <dbReference type="NCBI Taxonomy" id="4803"/>
    <lineage>
        <taxon>Eukaryota</taxon>
        <taxon>Sar</taxon>
        <taxon>Stramenopiles</taxon>
        <taxon>Oomycota</taxon>
        <taxon>Peronosporomycetes</taxon>
        <taxon>Pythiales</taxon>
        <taxon>Pythiaceae</taxon>
    </lineage>
</organism>
<gene>
    <name evidence="2" type="ORF">N0F65_008073</name>
</gene>
<comment type="caution">
    <text evidence="2">The sequence shown here is derived from an EMBL/GenBank/DDBJ whole genome shotgun (WGS) entry which is preliminary data.</text>
</comment>
<accession>A0AAV2YTH0</accession>
<dbReference type="Proteomes" id="UP001146120">
    <property type="component" value="Unassembled WGS sequence"/>
</dbReference>
<feature type="compositionally biased region" description="Polar residues" evidence="1">
    <location>
        <begin position="68"/>
        <end position="79"/>
    </location>
</feature>